<evidence type="ECO:0000313" key="3">
    <source>
        <dbReference type="EMBL" id="KAH9289190.1"/>
    </source>
</evidence>
<reference evidence="3 4" key="1">
    <citation type="journal article" date="2021" name="Nat. Plants">
        <title>The Taxus genome provides insights into paclitaxel biosynthesis.</title>
        <authorList>
            <person name="Xiong X."/>
            <person name="Gou J."/>
            <person name="Liao Q."/>
            <person name="Li Y."/>
            <person name="Zhou Q."/>
            <person name="Bi G."/>
            <person name="Li C."/>
            <person name="Du R."/>
            <person name="Wang X."/>
            <person name="Sun T."/>
            <person name="Guo L."/>
            <person name="Liang H."/>
            <person name="Lu P."/>
            <person name="Wu Y."/>
            <person name="Zhang Z."/>
            <person name="Ro D.K."/>
            <person name="Shang Y."/>
            <person name="Huang S."/>
            <person name="Yan J."/>
        </authorList>
    </citation>
    <scope>NUCLEOTIDE SEQUENCE [LARGE SCALE GENOMIC DNA]</scope>
    <source>
        <strain evidence="3">Ta-2019</strain>
    </source>
</reference>
<dbReference type="GO" id="GO:0005524">
    <property type="term" value="F:ATP binding"/>
    <property type="evidence" value="ECO:0007669"/>
    <property type="project" value="InterPro"/>
</dbReference>
<evidence type="ECO:0000313" key="4">
    <source>
        <dbReference type="Proteomes" id="UP000824469"/>
    </source>
</evidence>
<feature type="non-terminal residue" evidence="3">
    <location>
        <position position="116"/>
    </location>
</feature>
<dbReference type="OMA" id="FQIATIH"/>
<evidence type="ECO:0000256" key="1">
    <source>
        <dbReference type="SAM" id="MobiDB-lite"/>
    </source>
</evidence>
<accession>A0AA38BSA3</accession>
<feature type="compositionally biased region" description="Polar residues" evidence="1">
    <location>
        <begin position="103"/>
        <end position="116"/>
    </location>
</feature>
<feature type="region of interest" description="Disordered" evidence="1">
    <location>
        <begin position="85"/>
        <end position="116"/>
    </location>
</feature>
<dbReference type="GO" id="GO:0016887">
    <property type="term" value="F:ATP hydrolysis activity"/>
    <property type="evidence" value="ECO:0007669"/>
    <property type="project" value="InterPro"/>
</dbReference>
<organism evidence="3 4">
    <name type="scientific">Taxus chinensis</name>
    <name type="common">Chinese yew</name>
    <name type="synonym">Taxus wallichiana var. chinensis</name>
    <dbReference type="NCBI Taxonomy" id="29808"/>
    <lineage>
        <taxon>Eukaryota</taxon>
        <taxon>Viridiplantae</taxon>
        <taxon>Streptophyta</taxon>
        <taxon>Embryophyta</taxon>
        <taxon>Tracheophyta</taxon>
        <taxon>Spermatophyta</taxon>
        <taxon>Pinopsida</taxon>
        <taxon>Pinidae</taxon>
        <taxon>Conifers II</taxon>
        <taxon>Cupressales</taxon>
        <taxon>Taxaceae</taxon>
        <taxon>Taxus</taxon>
    </lineage>
</organism>
<dbReference type="Gene3D" id="3.40.50.300">
    <property type="entry name" value="P-loop containing nucleotide triphosphate hydrolases"/>
    <property type="match status" value="1"/>
</dbReference>
<dbReference type="InterPro" id="IPR039421">
    <property type="entry name" value="Type_1_exporter"/>
</dbReference>
<protein>
    <recommendedName>
        <fullName evidence="2">ABC transporter domain-containing protein</fullName>
    </recommendedName>
</protein>
<dbReference type="PANTHER" id="PTHR24222">
    <property type="entry name" value="ABC TRANSPORTER B FAMILY"/>
    <property type="match status" value="1"/>
</dbReference>
<dbReference type="GO" id="GO:0005886">
    <property type="term" value="C:plasma membrane"/>
    <property type="evidence" value="ECO:0007669"/>
    <property type="project" value="TreeGrafter"/>
</dbReference>
<dbReference type="SUPFAM" id="SSF52540">
    <property type="entry name" value="P-loop containing nucleoside triphosphate hydrolases"/>
    <property type="match status" value="1"/>
</dbReference>
<comment type="caution">
    <text evidence="3">The sequence shown here is derived from an EMBL/GenBank/DDBJ whole genome shotgun (WGS) entry which is preliminary data.</text>
</comment>
<feature type="compositionally biased region" description="Basic and acidic residues" evidence="1">
    <location>
        <begin position="85"/>
        <end position="95"/>
    </location>
</feature>
<gene>
    <name evidence="3" type="ORF">KI387_033307</name>
</gene>
<dbReference type="Proteomes" id="UP000824469">
    <property type="component" value="Unassembled WGS sequence"/>
</dbReference>
<feature type="domain" description="ABC transporter" evidence="2">
    <location>
        <begin position="7"/>
        <end position="89"/>
    </location>
</feature>
<proteinExistence type="predicted"/>
<dbReference type="EMBL" id="JAHRHJ020003813">
    <property type="protein sequence ID" value="KAH9289190.1"/>
    <property type="molecule type" value="Genomic_DNA"/>
</dbReference>
<name>A0AA38BSA3_TAXCH</name>
<dbReference type="Pfam" id="PF00005">
    <property type="entry name" value="ABC_tran"/>
    <property type="match status" value="1"/>
</dbReference>
<sequence length="116" mass="13073">MSILSGFLLNIPAGKNVDMVGRSGSVKSTVVVLIERFDDPVAGEVLPDRRNIKTLQLKWLRQQIGLVSQEPALFATSIKEKMLRGREDATQMEMRKPHRFRTRTPSSPSFQIATIH</sequence>
<keyword evidence="4" id="KW-1185">Reference proteome</keyword>
<dbReference type="AlphaFoldDB" id="A0AA38BSA3"/>
<evidence type="ECO:0000259" key="2">
    <source>
        <dbReference type="Pfam" id="PF00005"/>
    </source>
</evidence>
<dbReference type="GO" id="GO:0042626">
    <property type="term" value="F:ATPase-coupled transmembrane transporter activity"/>
    <property type="evidence" value="ECO:0007669"/>
    <property type="project" value="TreeGrafter"/>
</dbReference>
<dbReference type="InterPro" id="IPR003439">
    <property type="entry name" value="ABC_transporter-like_ATP-bd"/>
</dbReference>
<dbReference type="InterPro" id="IPR027417">
    <property type="entry name" value="P-loop_NTPase"/>
</dbReference>
<dbReference type="PANTHER" id="PTHR24222:SF76">
    <property type="entry name" value="MYCOBACTIN IMPORT ATP-BINDING_PERMEASE PROTEIN IRTB"/>
    <property type="match status" value="1"/>
</dbReference>